<keyword evidence="3 5" id="KW-1133">Transmembrane helix</keyword>
<dbReference type="EMBL" id="JAODUO010003104">
    <property type="protein sequence ID" value="KAK2148863.1"/>
    <property type="molecule type" value="Genomic_DNA"/>
</dbReference>
<name>A0AAD9J9B1_RIDPI</name>
<dbReference type="Gene3D" id="3.40.50.300">
    <property type="entry name" value="P-loop containing nucleotide triphosphate hydrolases"/>
    <property type="match status" value="1"/>
</dbReference>
<feature type="transmembrane region" description="Helical" evidence="5">
    <location>
        <begin position="81"/>
        <end position="100"/>
    </location>
</feature>
<gene>
    <name evidence="7" type="ORF">NP493_3121g00002</name>
</gene>
<dbReference type="Gene3D" id="1.20.1560.10">
    <property type="entry name" value="ABC transporter type 1, transmembrane domain"/>
    <property type="match status" value="1"/>
</dbReference>
<feature type="transmembrane region" description="Helical" evidence="5">
    <location>
        <begin position="58"/>
        <end position="75"/>
    </location>
</feature>
<organism evidence="7 8">
    <name type="scientific">Ridgeia piscesae</name>
    <name type="common">Tubeworm</name>
    <dbReference type="NCBI Taxonomy" id="27915"/>
    <lineage>
        <taxon>Eukaryota</taxon>
        <taxon>Metazoa</taxon>
        <taxon>Spiralia</taxon>
        <taxon>Lophotrochozoa</taxon>
        <taxon>Annelida</taxon>
        <taxon>Polychaeta</taxon>
        <taxon>Sedentaria</taxon>
        <taxon>Canalipalpata</taxon>
        <taxon>Sabellida</taxon>
        <taxon>Siboglinidae</taxon>
        <taxon>Ridgeia</taxon>
    </lineage>
</organism>
<proteinExistence type="predicted"/>
<accession>A0AAD9J9B1</accession>
<dbReference type="InterPro" id="IPR003439">
    <property type="entry name" value="ABC_transporter-like_ATP-bd"/>
</dbReference>
<dbReference type="AlphaFoldDB" id="A0AAD9J9B1"/>
<dbReference type="SUPFAM" id="SSF90123">
    <property type="entry name" value="ABC transporter transmembrane region"/>
    <property type="match status" value="1"/>
</dbReference>
<feature type="transmembrane region" description="Helical" evidence="5">
    <location>
        <begin position="145"/>
        <end position="163"/>
    </location>
</feature>
<feature type="domain" description="ABC transmembrane type-1" evidence="6">
    <location>
        <begin position="19"/>
        <end position="145"/>
    </location>
</feature>
<dbReference type="GO" id="GO:0005524">
    <property type="term" value="F:ATP binding"/>
    <property type="evidence" value="ECO:0007669"/>
    <property type="project" value="InterPro"/>
</dbReference>
<sequence>MAVYIFSEAVDVFVANTIAILHQDCAWFDSHDTGSLTVTLTNDIVNVMSGMSDKISNFLQNFTVFVVAFIMALATNWRLSLAAFSLVPFIAASVLCAVIGKAYEQAGRIATEVLSSIRTVAAFGGESRDASRYTQYLSSARKVGIISKLLAGVAMVGLVNWYGTSLLVSGTGTKPGDIIFALDQVSLKTEVGKTIALVGPSGSGKSTICHLLLRLYDCTAGRVSG</sequence>
<evidence type="ECO:0000256" key="1">
    <source>
        <dbReference type="ARBA" id="ARBA00004141"/>
    </source>
</evidence>
<keyword evidence="8" id="KW-1185">Reference proteome</keyword>
<dbReference type="Pfam" id="PF00664">
    <property type="entry name" value="ABC_membrane"/>
    <property type="match status" value="1"/>
</dbReference>
<comment type="caution">
    <text evidence="7">The sequence shown here is derived from an EMBL/GenBank/DDBJ whole genome shotgun (WGS) entry which is preliminary data.</text>
</comment>
<evidence type="ECO:0000256" key="2">
    <source>
        <dbReference type="ARBA" id="ARBA00022692"/>
    </source>
</evidence>
<dbReference type="InterPro" id="IPR011527">
    <property type="entry name" value="ABC1_TM_dom"/>
</dbReference>
<dbReference type="SUPFAM" id="SSF52540">
    <property type="entry name" value="P-loop containing nucleoside triphosphate hydrolases"/>
    <property type="match status" value="1"/>
</dbReference>
<dbReference type="InterPro" id="IPR039421">
    <property type="entry name" value="Type_1_exporter"/>
</dbReference>
<keyword evidence="2 5" id="KW-0812">Transmembrane</keyword>
<dbReference type="PANTHER" id="PTHR24221">
    <property type="entry name" value="ATP-BINDING CASSETTE SUB-FAMILY B"/>
    <property type="match status" value="1"/>
</dbReference>
<dbReference type="GO" id="GO:0016887">
    <property type="term" value="F:ATP hydrolysis activity"/>
    <property type="evidence" value="ECO:0007669"/>
    <property type="project" value="InterPro"/>
</dbReference>
<dbReference type="GO" id="GO:0016020">
    <property type="term" value="C:membrane"/>
    <property type="evidence" value="ECO:0007669"/>
    <property type="project" value="UniProtKB-SubCell"/>
</dbReference>
<evidence type="ECO:0000259" key="6">
    <source>
        <dbReference type="PROSITE" id="PS50929"/>
    </source>
</evidence>
<dbReference type="PROSITE" id="PS50929">
    <property type="entry name" value="ABC_TM1F"/>
    <property type="match status" value="1"/>
</dbReference>
<comment type="subcellular location">
    <subcellularLocation>
        <location evidence="1">Membrane</location>
        <topology evidence="1">Multi-pass membrane protein</topology>
    </subcellularLocation>
</comment>
<evidence type="ECO:0000256" key="3">
    <source>
        <dbReference type="ARBA" id="ARBA00022989"/>
    </source>
</evidence>
<dbReference type="Proteomes" id="UP001209878">
    <property type="component" value="Unassembled WGS sequence"/>
</dbReference>
<reference evidence="7" key="1">
    <citation type="journal article" date="2023" name="Mol. Biol. Evol.">
        <title>Third-Generation Sequencing Reveals the Adaptive Role of the Epigenome in Three Deep-Sea Polychaetes.</title>
        <authorList>
            <person name="Perez M."/>
            <person name="Aroh O."/>
            <person name="Sun Y."/>
            <person name="Lan Y."/>
            <person name="Juniper S.K."/>
            <person name="Young C.R."/>
            <person name="Angers B."/>
            <person name="Qian P.Y."/>
        </authorList>
    </citation>
    <scope>NUCLEOTIDE SEQUENCE</scope>
    <source>
        <strain evidence="7">R07B-5</strain>
    </source>
</reference>
<evidence type="ECO:0000313" key="8">
    <source>
        <dbReference type="Proteomes" id="UP001209878"/>
    </source>
</evidence>
<dbReference type="GO" id="GO:0140359">
    <property type="term" value="F:ABC-type transporter activity"/>
    <property type="evidence" value="ECO:0007669"/>
    <property type="project" value="InterPro"/>
</dbReference>
<dbReference type="PANTHER" id="PTHR24221:SF503">
    <property type="entry name" value="MITOCHONDRIAL POTASSIUM CHANNEL ATP-BINDING SUBUNIT"/>
    <property type="match status" value="1"/>
</dbReference>
<keyword evidence="4 5" id="KW-0472">Membrane</keyword>
<dbReference type="InterPro" id="IPR036640">
    <property type="entry name" value="ABC1_TM_sf"/>
</dbReference>
<dbReference type="InterPro" id="IPR027417">
    <property type="entry name" value="P-loop_NTPase"/>
</dbReference>
<dbReference type="Pfam" id="PF00005">
    <property type="entry name" value="ABC_tran"/>
    <property type="match status" value="1"/>
</dbReference>
<evidence type="ECO:0000256" key="4">
    <source>
        <dbReference type="ARBA" id="ARBA00023136"/>
    </source>
</evidence>
<evidence type="ECO:0000313" key="7">
    <source>
        <dbReference type="EMBL" id="KAK2148863.1"/>
    </source>
</evidence>
<evidence type="ECO:0000256" key="5">
    <source>
        <dbReference type="SAM" id="Phobius"/>
    </source>
</evidence>
<protein>
    <recommendedName>
        <fullName evidence="6">ABC transmembrane type-1 domain-containing protein</fullName>
    </recommendedName>
</protein>